<dbReference type="NCBIfam" id="TIGR03025">
    <property type="entry name" value="EPS_sugtrans"/>
    <property type="match status" value="1"/>
</dbReference>
<protein>
    <submittedName>
        <fullName evidence="9">Sugar transferase</fullName>
        <ecNumber evidence="9">2.7.8.-</ecNumber>
    </submittedName>
</protein>
<dbReference type="EMBL" id="JBBMFS010000008">
    <property type="protein sequence ID" value="MEQ2555329.1"/>
    <property type="molecule type" value="Genomic_DNA"/>
</dbReference>
<feature type="transmembrane region" description="Helical" evidence="7">
    <location>
        <begin position="83"/>
        <end position="101"/>
    </location>
</feature>
<feature type="transmembrane region" description="Helical" evidence="7">
    <location>
        <begin position="41"/>
        <end position="62"/>
    </location>
</feature>
<comment type="caution">
    <text evidence="9">The sequence shown here is derived from an EMBL/GenBank/DDBJ whole genome shotgun (WGS) entry which is preliminary data.</text>
</comment>
<dbReference type="GO" id="GO:0016740">
    <property type="term" value="F:transferase activity"/>
    <property type="evidence" value="ECO:0007669"/>
    <property type="project" value="UniProtKB-KW"/>
</dbReference>
<accession>A0ABV1H6J5</accession>
<feature type="transmembrane region" description="Helical" evidence="7">
    <location>
        <begin position="12"/>
        <end position="35"/>
    </location>
</feature>
<keyword evidence="6 7" id="KW-0472">Membrane</keyword>
<evidence type="ECO:0000256" key="2">
    <source>
        <dbReference type="ARBA" id="ARBA00006464"/>
    </source>
</evidence>
<evidence type="ECO:0000256" key="1">
    <source>
        <dbReference type="ARBA" id="ARBA00004141"/>
    </source>
</evidence>
<keyword evidence="5 7" id="KW-1133">Transmembrane helix</keyword>
<dbReference type="InterPro" id="IPR003362">
    <property type="entry name" value="Bact_transf"/>
</dbReference>
<evidence type="ECO:0000256" key="7">
    <source>
        <dbReference type="SAM" id="Phobius"/>
    </source>
</evidence>
<proteinExistence type="inferred from homology"/>
<evidence type="ECO:0000256" key="4">
    <source>
        <dbReference type="ARBA" id="ARBA00022692"/>
    </source>
</evidence>
<dbReference type="Pfam" id="PF02397">
    <property type="entry name" value="Bac_transf"/>
    <property type="match status" value="1"/>
</dbReference>
<comment type="similarity">
    <text evidence="2">Belongs to the bacterial sugar transferase family.</text>
</comment>
<dbReference type="EC" id="2.7.8.-" evidence="9"/>
<feature type="transmembrane region" description="Helical" evidence="7">
    <location>
        <begin position="283"/>
        <end position="304"/>
    </location>
</feature>
<keyword evidence="10" id="KW-1185">Reference proteome</keyword>
<dbReference type="Proteomes" id="UP001546774">
    <property type="component" value="Unassembled WGS sequence"/>
</dbReference>
<gene>
    <name evidence="9" type="ORF">WMO37_09960</name>
</gene>
<dbReference type="Gene3D" id="3.40.50.720">
    <property type="entry name" value="NAD(P)-binding Rossmann-like Domain"/>
    <property type="match status" value="1"/>
</dbReference>
<evidence type="ECO:0000256" key="5">
    <source>
        <dbReference type="ARBA" id="ARBA00022989"/>
    </source>
</evidence>
<dbReference type="PANTHER" id="PTHR30576:SF10">
    <property type="entry name" value="SLL5057 PROTEIN"/>
    <property type="match status" value="1"/>
</dbReference>
<feature type="transmembrane region" description="Helical" evidence="7">
    <location>
        <begin position="113"/>
        <end position="131"/>
    </location>
</feature>
<comment type="subcellular location">
    <subcellularLocation>
        <location evidence="1">Membrane</location>
        <topology evidence="1">Multi-pass membrane protein</topology>
    </subcellularLocation>
</comment>
<evidence type="ECO:0000313" key="9">
    <source>
        <dbReference type="EMBL" id="MEQ2555329.1"/>
    </source>
</evidence>
<keyword evidence="4 7" id="KW-0812">Transmembrane</keyword>
<name>A0ABV1H6J5_9FIRM</name>
<evidence type="ECO:0000256" key="3">
    <source>
        <dbReference type="ARBA" id="ARBA00022679"/>
    </source>
</evidence>
<dbReference type="PANTHER" id="PTHR30576">
    <property type="entry name" value="COLANIC BIOSYNTHESIS UDP-GLUCOSE LIPID CARRIER TRANSFERASE"/>
    <property type="match status" value="1"/>
</dbReference>
<organism evidence="9 10">
    <name type="scientific">Lachnospira intestinalis</name>
    <dbReference type="NCBI Taxonomy" id="3133158"/>
    <lineage>
        <taxon>Bacteria</taxon>
        <taxon>Bacillati</taxon>
        <taxon>Bacillota</taxon>
        <taxon>Clostridia</taxon>
        <taxon>Lachnospirales</taxon>
        <taxon>Lachnospiraceae</taxon>
        <taxon>Lachnospira</taxon>
    </lineage>
</organism>
<dbReference type="Pfam" id="PF13727">
    <property type="entry name" value="CoA_binding_3"/>
    <property type="match status" value="1"/>
</dbReference>
<evidence type="ECO:0000256" key="6">
    <source>
        <dbReference type="ARBA" id="ARBA00023136"/>
    </source>
</evidence>
<dbReference type="InterPro" id="IPR017475">
    <property type="entry name" value="EPS_sugar_tfrase"/>
</dbReference>
<reference evidence="9" key="1">
    <citation type="submission" date="2024-03" db="EMBL/GenBank/DDBJ databases">
        <title>Human intestinal bacterial collection.</title>
        <authorList>
            <person name="Pauvert C."/>
            <person name="Hitch T.C.A."/>
            <person name="Clavel T."/>
        </authorList>
    </citation>
    <scope>NUCLEOTIDE SEQUENCE [LARGE SCALE GENOMIC DNA]</scope>
    <source>
        <strain evidence="9">CLA-AA-H89B</strain>
    </source>
</reference>
<feature type="domain" description="Bacterial sugar transferase" evidence="8">
    <location>
        <begin position="278"/>
        <end position="467"/>
    </location>
</feature>
<keyword evidence="3 9" id="KW-0808">Transferase</keyword>
<evidence type="ECO:0000313" key="10">
    <source>
        <dbReference type="Proteomes" id="UP001546774"/>
    </source>
</evidence>
<evidence type="ECO:0000259" key="8">
    <source>
        <dbReference type="Pfam" id="PF02397"/>
    </source>
</evidence>
<sequence length="469" mass="53680">MNQGEEKVQNALLFITDIIGLIASYYIAGYLWLALWKNVSIPVYFSQMGDSLVSVVVSYMLAFLFYSKNNDFLQRGKFEELKAVVHLNVIMACIIAIYELLKRTNQQFPRGVYVLVVVFNVILAFIIRRIVRKSILSHAKLGKSVNRVVAITTSDRVDGLKEIEKWNTTKQISGIIIVDRDMRGTEINGIPVVADVHDMIQYIKGGIVDEVYIDLNTARMEKITSLVMELEEMGVVVHLHLNTLENYKDFDMSLGKLGNIPVATFANRFYDYKELAFKRAIDIVGSLVGLCIMAVAMIFVVPAIKLESKGPVFFKQKRVGKNGRYFYVYKFRSMYMDAEERKKELMAQNEMQGLMFKMKDDPRITKVGKFIRKTSIDELPQFINVLKGDMSLVGTRPPTVNEFKQYQGHHKRRLSMKPGITGMWQAYGRSTVKDFEQIVKMDLDYIDHWSLGLDMKILCRTVVAVFQGG</sequence>